<dbReference type="KEGG" id="pden:F1C79_19150"/>
<dbReference type="InterPro" id="IPR011990">
    <property type="entry name" value="TPR-like_helical_dom_sf"/>
</dbReference>
<keyword evidence="1" id="KW-0677">Repeat</keyword>
<evidence type="ECO:0000256" key="1">
    <source>
        <dbReference type="ARBA" id="ARBA00022737"/>
    </source>
</evidence>
<evidence type="ECO:0000256" key="2">
    <source>
        <dbReference type="ARBA" id="ARBA00022803"/>
    </source>
</evidence>
<dbReference type="InterPro" id="IPR051685">
    <property type="entry name" value="Ycf3/AcsC/BcsC/TPR_MFPF"/>
</dbReference>
<dbReference type="OrthoDB" id="9766710at2"/>
<reference evidence="4 5" key="1">
    <citation type="submission" date="2019-09" db="EMBL/GenBank/DDBJ databases">
        <title>Prosopis cineraria nodule microbiome.</title>
        <authorList>
            <person name="Chaluvadi S.R."/>
            <person name="Ali R."/>
            <person name="Wang X."/>
        </authorList>
    </citation>
    <scope>NUCLEOTIDE SEQUENCE [LARGE SCALE GENOMIC DNA]</scope>
    <source>
        <strain evidence="4 5">BG1</strain>
    </source>
</reference>
<keyword evidence="5" id="KW-1185">Reference proteome</keyword>
<dbReference type="Pfam" id="PF14559">
    <property type="entry name" value="TPR_19"/>
    <property type="match status" value="1"/>
</dbReference>
<evidence type="ECO:0000313" key="4">
    <source>
        <dbReference type="EMBL" id="QEY73551.1"/>
    </source>
</evidence>
<name>A0A9X7R5K8_PSEDE</name>
<dbReference type="SUPFAM" id="SSF48452">
    <property type="entry name" value="TPR-like"/>
    <property type="match status" value="3"/>
</dbReference>
<feature type="repeat" description="TPR" evidence="3">
    <location>
        <begin position="492"/>
        <end position="525"/>
    </location>
</feature>
<dbReference type="PANTHER" id="PTHR44943:SF8">
    <property type="entry name" value="TPR REPEAT-CONTAINING PROTEIN MJ0263"/>
    <property type="match status" value="1"/>
</dbReference>
<dbReference type="Proteomes" id="UP000326659">
    <property type="component" value="Chromosome"/>
</dbReference>
<dbReference type="EMBL" id="CP043626">
    <property type="protein sequence ID" value="QEY73551.1"/>
    <property type="molecule type" value="Genomic_DNA"/>
</dbReference>
<organism evidence="4 5">
    <name type="scientific">Pseudomonas denitrificans</name>
    <dbReference type="NCBI Taxonomy" id="43306"/>
    <lineage>
        <taxon>Bacteria</taxon>
        <taxon>Pseudomonadati</taxon>
        <taxon>Pseudomonadota</taxon>
        <taxon>Gammaproteobacteria</taxon>
        <taxon>Pseudomonadales</taxon>
        <taxon>Pseudomonadaceae</taxon>
        <taxon>Halopseudomonas</taxon>
    </lineage>
</organism>
<dbReference type="AlphaFoldDB" id="A0A9X7R5K8"/>
<gene>
    <name evidence="4" type="ORF">F1C79_19150</name>
</gene>
<dbReference type="Gene3D" id="1.25.40.10">
    <property type="entry name" value="Tetratricopeptide repeat domain"/>
    <property type="match status" value="4"/>
</dbReference>
<accession>A0A9X7R5K8</accession>
<dbReference type="SMART" id="SM00028">
    <property type="entry name" value="TPR"/>
    <property type="match status" value="6"/>
</dbReference>
<dbReference type="Pfam" id="PF13432">
    <property type="entry name" value="TPR_16"/>
    <property type="match status" value="3"/>
</dbReference>
<proteinExistence type="predicted"/>
<sequence length="574" mass="64390">MNKSLALLTALLLLGGCQSLTQKNSDSASAEKDKAAAAQKDQKYGSFSEDTLFSLLTAELAGQRNRFDIALANYVEQARETRDPGVAERAFRIAEYLGADQEALDTSLIWAKAAPDNLDAQRAAAIQLARTGQYDESMVYMEKVLNGQGDTHFDFLALSAAETDPDTRAGLLQSFDRLLKKYPDNGQLLFGKALLLQQDGRPQEALHLLEDNSASKHDVAPLLLRARLLQSMKRSDEALPLLKAGIKEHPDDKRVHLAYARLLVEQNRLEDAKAEFSALVEQFPDDDDLRFSLALVCLEAQAWDEAKVYLQELVERDSHVDSAHFNLGRLAEEQKDPETALKEYALVGPGNDFLPAQLRSTEILLDQKRYDDASRRLAETRDRQPDYAIQLYLIEAEGLSNRDQVDRAWNVIQQGLKQFPDDLNLLYTRSMLAEKRNDLAQMEQDLRLIIQREPDNAMALNALGYTLADRTTRYSEARDLIQKAHSLNPDDPAILDSLGWVNYRLGNLSEAETYLRKALERFPDHEVAAHLGEVLWAQGKQSEARKVWATALQSQPDSAVLRDTMLRLTGSGTL</sequence>
<dbReference type="InterPro" id="IPR019734">
    <property type="entry name" value="TPR_rpt"/>
</dbReference>
<protein>
    <submittedName>
        <fullName evidence="4">Tetratricopeptide repeat protein</fullName>
    </submittedName>
</protein>
<evidence type="ECO:0000256" key="3">
    <source>
        <dbReference type="PROSITE-ProRule" id="PRU00339"/>
    </source>
</evidence>
<dbReference type="PROSITE" id="PS50005">
    <property type="entry name" value="TPR"/>
    <property type="match status" value="1"/>
</dbReference>
<dbReference type="PANTHER" id="PTHR44943">
    <property type="entry name" value="CELLULOSE SYNTHASE OPERON PROTEIN C"/>
    <property type="match status" value="1"/>
</dbReference>
<dbReference type="PROSITE" id="PS51257">
    <property type="entry name" value="PROKAR_LIPOPROTEIN"/>
    <property type="match status" value="1"/>
</dbReference>
<evidence type="ECO:0000313" key="5">
    <source>
        <dbReference type="Proteomes" id="UP000326659"/>
    </source>
</evidence>
<keyword evidence="2 3" id="KW-0802">TPR repeat</keyword>